<dbReference type="AlphaFoldDB" id="A0A392R1W7"/>
<accession>A0A392R1W7</accession>
<dbReference type="PANTHER" id="PTHR47074:SF11">
    <property type="entry name" value="REVERSE TRANSCRIPTASE-LIKE PROTEIN"/>
    <property type="match status" value="1"/>
</dbReference>
<evidence type="ECO:0000313" key="1">
    <source>
        <dbReference type="EMBL" id="MCI30104.1"/>
    </source>
</evidence>
<reference evidence="1 2" key="1">
    <citation type="journal article" date="2018" name="Front. Plant Sci.">
        <title>Red Clover (Trifolium pratense) and Zigzag Clover (T. medium) - A Picture of Genomic Similarities and Differences.</title>
        <authorList>
            <person name="Dluhosova J."/>
            <person name="Istvanek J."/>
            <person name="Nedelnik J."/>
            <person name="Repkova J."/>
        </authorList>
    </citation>
    <scope>NUCLEOTIDE SEQUENCE [LARGE SCALE GENOMIC DNA]</scope>
    <source>
        <strain evidence="2">cv. 10/8</strain>
        <tissue evidence="1">Leaf</tissue>
    </source>
</reference>
<dbReference type="InterPro" id="IPR052929">
    <property type="entry name" value="RNase_H-like_EbsB-rel"/>
</dbReference>
<comment type="caution">
    <text evidence="1">The sequence shown here is derived from an EMBL/GenBank/DDBJ whole genome shotgun (WGS) entry which is preliminary data.</text>
</comment>
<dbReference type="GO" id="GO:0003677">
    <property type="term" value="F:DNA binding"/>
    <property type="evidence" value="ECO:0007669"/>
    <property type="project" value="UniProtKB-KW"/>
</dbReference>
<keyword evidence="1" id="KW-0238">DNA-binding</keyword>
<dbReference type="EMBL" id="LXQA010177101">
    <property type="protein sequence ID" value="MCI30104.1"/>
    <property type="molecule type" value="Genomic_DNA"/>
</dbReference>
<dbReference type="Proteomes" id="UP000265520">
    <property type="component" value="Unassembled WGS sequence"/>
</dbReference>
<dbReference type="PANTHER" id="PTHR47074">
    <property type="entry name" value="BNAC02G40300D PROTEIN"/>
    <property type="match status" value="1"/>
</dbReference>
<keyword evidence="2" id="KW-1185">Reference proteome</keyword>
<evidence type="ECO:0000313" key="2">
    <source>
        <dbReference type="Proteomes" id="UP000265520"/>
    </source>
</evidence>
<organism evidence="1 2">
    <name type="scientific">Trifolium medium</name>
    <dbReference type="NCBI Taxonomy" id="97028"/>
    <lineage>
        <taxon>Eukaryota</taxon>
        <taxon>Viridiplantae</taxon>
        <taxon>Streptophyta</taxon>
        <taxon>Embryophyta</taxon>
        <taxon>Tracheophyta</taxon>
        <taxon>Spermatophyta</taxon>
        <taxon>Magnoliopsida</taxon>
        <taxon>eudicotyledons</taxon>
        <taxon>Gunneridae</taxon>
        <taxon>Pentapetalae</taxon>
        <taxon>rosids</taxon>
        <taxon>fabids</taxon>
        <taxon>Fabales</taxon>
        <taxon>Fabaceae</taxon>
        <taxon>Papilionoideae</taxon>
        <taxon>50 kb inversion clade</taxon>
        <taxon>NPAAA clade</taxon>
        <taxon>Hologalegina</taxon>
        <taxon>IRL clade</taxon>
        <taxon>Trifolieae</taxon>
        <taxon>Trifolium</taxon>
    </lineage>
</organism>
<name>A0A392R1W7_9FABA</name>
<protein>
    <submittedName>
        <fullName evidence="1">Replication protein A 70 kDa dna-binding subunit</fullName>
    </submittedName>
</protein>
<proteinExistence type="predicted"/>
<sequence length="73" mass="8214">MMQWQRPDYCMLKCNVDAIFFSSTRSSGWGWCVRDSHSRFISAGSGWTQATLTIIEGEAMTLFKACREAVAQG</sequence>